<sequence>MTERNKAIRTGNIVHNDRNDPFNQIEVSFSSCGETLRGLFLTPKGGSGPFPTIVMAPGMSGVKEGSIMQYASYFASGGFAVLAYDNIYFGESGGEPRQEVDPVLQRRGYRDALTFVSLRDDVDETRLGIFGTSYAGGHVLEVAAHDRRVKCVVSQIPAMSGQEAFKRAIRADMRPAILAAQDEDRKQRYLGNPPAMIKAVSDDPTEPCAMAGRASFDYFSEQGQIAPRWRNEMTLRSLDLYRVVDNAKFLPHISPTPLLMIVALNDELAPPDLALAAYATALEPKKLVLLPGNHFDPYGPEFALTSNEARDWFTRHLVVGGSIGLN</sequence>
<accession>A0A840HRL5</accession>
<comment type="caution">
    <text evidence="3">The sequence shown here is derived from an EMBL/GenBank/DDBJ whole genome shotgun (WGS) entry which is preliminary data.</text>
</comment>
<dbReference type="InterPro" id="IPR000383">
    <property type="entry name" value="Xaa-Pro-like_dom"/>
</dbReference>
<evidence type="ECO:0000256" key="1">
    <source>
        <dbReference type="ARBA" id="ARBA00022801"/>
    </source>
</evidence>
<evidence type="ECO:0000259" key="2">
    <source>
        <dbReference type="Pfam" id="PF02129"/>
    </source>
</evidence>
<feature type="domain" description="Xaa-Pro dipeptidyl-peptidase-like" evidence="2">
    <location>
        <begin position="41"/>
        <end position="295"/>
    </location>
</feature>
<gene>
    <name evidence="3" type="ORF">HNQ99_000472</name>
</gene>
<dbReference type="Pfam" id="PF02129">
    <property type="entry name" value="Peptidase_S15"/>
    <property type="match status" value="1"/>
</dbReference>
<keyword evidence="4" id="KW-1185">Reference proteome</keyword>
<keyword evidence="1" id="KW-0378">Hydrolase</keyword>
<dbReference type="AlphaFoldDB" id="A0A840HRL5"/>
<dbReference type="InterPro" id="IPR050261">
    <property type="entry name" value="FrsA_esterase"/>
</dbReference>
<dbReference type="PANTHER" id="PTHR22946:SF9">
    <property type="entry name" value="POLYKETIDE TRANSFERASE AF380"/>
    <property type="match status" value="1"/>
</dbReference>
<organism evidence="3 4">
    <name type="scientific">Rhizorhapis suberifaciens</name>
    <name type="common">corky root of lettuce</name>
    <dbReference type="NCBI Taxonomy" id="13656"/>
    <lineage>
        <taxon>Bacteria</taxon>
        <taxon>Pseudomonadati</taxon>
        <taxon>Pseudomonadota</taxon>
        <taxon>Alphaproteobacteria</taxon>
        <taxon>Sphingomonadales</taxon>
        <taxon>Sphingomonadaceae</taxon>
        <taxon>Rhizorhapis</taxon>
    </lineage>
</organism>
<name>A0A840HRL5_9SPHN</name>
<dbReference type="Gene3D" id="1.10.10.800">
    <property type="match status" value="1"/>
</dbReference>
<proteinExistence type="predicted"/>
<dbReference type="InterPro" id="IPR029058">
    <property type="entry name" value="AB_hydrolase_fold"/>
</dbReference>
<dbReference type="EMBL" id="JACHOV010000002">
    <property type="protein sequence ID" value="MBB4640184.1"/>
    <property type="molecule type" value="Genomic_DNA"/>
</dbReference>
<dbReference type="Gene3D" id="3.40.50.1820">
    <property type="entry name" value="alpha/beta hydrolase"/>
    <property type="match status" value="1"/>
</dbReference>
<evidence type="ECO:0000313" key="4">
    <source>
        <dbReference type="Proteomes" id="UP000575068"/>
    </source>
</evidence>
<dbReference type="Proteomes" id="UP000575068">
    <property type="component" value="Unassembled WGS sequence"/>
</dbReference>
<dbReference type="GO" id="GO:0052689">
    <property type="term" value="F:carboxylic ester hydrolase activity"/>
    <property type="evidence" value="ECO:0007669"/>
    <property type="project" value="UniProtKB-ARBA"/>
</dbReference>
<reference evidence="3 4" key="1">
    <citation type="submission" date="2020-08" db="EMBL/GenBank/DDBJ databases">
        <title>Genomic Encyclopedia of Type Strains, Phase IV (KMG-IV): sequencing the most valuable type-strain genomes for metagenomic binning, comparative biology and taxonomic classification.</title>
        <authorList>
            <person name="Goeker M."/>
        </authorList>
    </citation>
    <scope>NUCLEOTIDE SEQUENCE [LARGE SCALE GENOMIC DNA]</scope>
    <source>
        <strain evidence="3 4">DSM 7465</strain>
    </source>
</reference>
<dbReference type="PANTHER" id="PTHR22946">
    <property type="entry name" value="DIENELACTONE HYDROLASE DOMAIN-CONTAINING PROTEIN-RELATED"/>
    <property type="match status" value="1"/>
</dbReference>
<dbReference type="SUPFAM" id="SSF53474">
    <property type="entry name" value="alpha/beta-Hydrolases"/>
    <property type="match status" value="1"/>
</dbReference>
<protein>
    <recommendedName>
        <fullName evidence="2">Xaa-Pro dipeptidyl-peptidase-like domain-containing protein</fullName>
    </recommendedName>
</protein>
<dbReference type="RefSeq" id="WP_184474056.1">
    <property type="nucleotide sequence ID" value="NZ_JACHOV010000002.1"/>
</dbReference>
<evidence type="ECO:0000313" key="3">
    <source>
        <dbReference type="EMBL" id="MBB4640184.1"/>
    </source>
</evidence>